<feature type="disulfide bond" evidence="5">
    <location>
        <begin position="166"/>
        <end position="176"/>
    </location>
</feature>
<reference evidence="9" key="1">
    <citation type="journal article" date="2019" name="bioRxiv">
        <title>The Genome of the Zebra Mussel, Dreissena polymorpha: A Resource for Invasive Species Research.</title>
        <authorList>
            <person name="McCartney M.A."/>
            <person name="Auch B."/>
            <person name="Kono T."/>
            <person name="Mallez S."/>
            <person name="Zhang Y."/>
            <person name="Obille A."/>
            <person name="Becker A."/>
            <person name="Abrahante J.E."/>
            <person name="Garbe J."/>
            <person name="Badalamenti J.P."/>
            <person name="Herman A."/>
            <person name="Mangelson H."/>
            <person name="Liachko I."/>
            <person name="Sullivan S."/>
            <person name="Sone E.D."/>
            <person name="Koren S."/>
            <person name="Silverstein K.A.T."/>
            <person name="Beckman K.B."/>
            <person name="Gohl D.M."/>
        </authorList>
    </citation>
    <scope>NUCLEOTIDE SEQUENCE</scope>
    <source>
        <strain evidence="9">Duluth1</strain>
        <tissue evidence="9">Whole animal</tissue>
    </source>
</reference>
<dbReference type="PANTHER" id="PTHR46376">
    <property type="entry name" value="LEUCINE-ZIPPER-LIKE TRANSCRIPTIONAL REGULATOR 1"/>
    <property type="match status" value="1"/>
</dbReference>
<evidence type="ECO:0000256" key="6">
    <source>
        <dbReference type="SAM" id="SignalP"/>
    </source>
</evidence>
<dbReference type="InterPro" id="IPR000742">
    <property type="entry name" value="EGF"/>
</dbReference>
<dbReference type="Proteomes" id="UP000828390">
    <property type="component" value="Unassembled WGS sequence"/>
</dbReference>
<dbReference type="InterPro" id="IPR015915">
    <property type="entry name" value="Kelch-typ_b-propeller"/>
</dbReference>
<evidence type="ECO:0000313" key="9">
    <source>
        <dbReference type="EMBL" id="KAH3799783.1"/>
    </source>
</evidence>
<dbReference type="InterPro" id="IPR051568">
    <property type="entry name" value="LZTR1/Attractin"/>
</dbReference>
<keyword evidence="2" id="KW-0677">Repeat</keyword>
<dbReference type="PANTHER" id="PTHR46376:SF2">
    <property type="entry name" value="DISTRACTED, ISOFORM B"/>
    <property type="match status" value="1"/>
</dbReference>
<dbReference type="EMBL" id="JAIWYP010000007">
    <property type="protein sequence ID" value="KAH3799783.1"/>
    <property type="molecule type" value="Genomic_DNA"/>
</dbReference>
<evidence type="ECO:0000313" key="10">
    <source>
        <dbReference type="Proteomes" id="UP000828390"/>
    </source>
</evidence>
<dbReference type="SUPFAM" id="SSF49854">
    <property type="entry name" value="Spermadhesin, CUB domain"/>
    <property type="match status" value="1"/>
</dbReference>
<keyword evidence="10" id="KW-1185">Reference proteome</keyword>
<feature type="disulfide bond" evidence="5">
    <location>
        <begin position="189"/>
        <end position="198"/>
    </location>
</feature>
<protein>
    <recommendedName>
        <fullName evidence="11">Multiple epidermal growth factor-like domains protein 8</fullName>
    </recommendedName>
</protein>
<feature type="chain" id="PRO_5039029741" description="Multiple epidermal growth factor-like domains protein 8" evidence="6">
    <location>
        <begin position="20"/>
        <end position="509"/>
    </location>
</feature>
<dbReference type="CDD" id="cd00041">
    <property type="entry name" value="CUB"/>
    <property type="match status" value="1"/>
</dbReference>
<dbReference type="SMART" id="SM00042">
    <property type="entry name" value="CUB"/>
    <property type="match status" value="1"/>
</dbReference>
<feature type="signal peptide" evidence="6">
    <location>
        <begin position="1"/>
        <end position="19"/>
    </location>
</feature>
<dbReference type="Pfam" id="PF24981">
    <property type="entry name" value="Beta-prop_ATRN-LZTR1"/>
    <property type="match status" value="1"/>
</dbReference>
<dbReference type="InterPro" id="IPR000859">
    <property type="entry name" value="CUB_dom"/>
</dbReference>
<dbReference type="AlphaFoldDB" id="A0A9D4FM97"/>
<dbReference type="PROSITE" id="PS50026">
    <property type="entry name" value="EGF_3"/>
    <property type="match status" value="1"/>
</dbReference>
<comment type="caution">
    <text evidence="4">Lacks conserved residue(s) required for the propagation of feature annotation.</text>
</comment>
<dbReference type="PROSITE" id="PS00022">
    <property type="entry name" value="EGF_1"/>
    <property type="match status" value="1"/>
</dbReference>
<reference evidence="9" key="2">
    <citation type="submission" date="2020-11" db="EMBL/GenBank/DDBJ databases">
        <authorList>
            <person name="McCartney M.A."/>
            <person name="Auch B."/>
            <person name="Kono T."/>
            <person name="Mallez S."/>
            <person name="Becker A."/>
            <person name="Gohl D.M."/>
            <person name="Silverstein K.A.T."/>
            <person name="Koren S."/>
            <person name="Bechman K.B."/>
            <person name="Herman A."/>
            <person name="Abrahante J.E."/>
            <person name="Garbe J."/>
        </authorList>
    </citation>
    <scope>NUCLEOTIDE SEQUENCE</scope>
    <source>
        <strain evidence="9">Duluth1</strain>
        <tissue evidence="9">Whole animal</tissue>
    </source>
</reference>
<dbReference type="SUPFAM" id="SSF117281">
    <property type="entry name" value="Kelch motif"/>
    <property type="match status" value="1"/>
</dbReference>
<proteinExistence type="predicted"/>
<evidence type="ECO:0000256" key="5">
    <source>
        <dbReference type="PROSITE-ProRule" id="PRU00076"/>
    </source>
</evidence>
<evidence type="ECO:0008006" key="11">
    <source>
        <dbReference type="Google" id="ProtNLM"/>
    </source>
</evidence>
<dbReference type="Gene3D" id="2.60.120.290">
    <property type="entry name" value="Spermadhesin, CUB domain"/>
    <property type="match status" value="1"/>
</dbReference>
<evidence type="ECO:0000256" key="4">
    <source>
        <dbReference type="PROSITE-ProRule" id="PRU00059"/>
    </source>
</evidence>
<gene>
    <name evidence="9" type="ORF">DPMN_153399</name>
</gene>
<dbReference type="Pfam" id="PF00431">
    <property type="entry name" value="CUB"/>
    <property type="match status" value="1"/>
</dbReference>
<accession>A0A9D4FM97</accession>
<evidence type="ECO:0000259" key="8">
    <source>
        <dbReference type="PROSITE" id="PS50026"/>
    </source>
</evidence>
<keyword evidence="3 5" id="KW-1015">Disulfide bond</keyword>
<evidence type="ECO:0000256" key="1">
    <source>
        <dbReference type="ARBA" id="ARBA00022441"/>
    </source>
</evidence>
<keyword evidence="1" id="KW-0880">Kelch repeat</keyword>
<dbReference type="InterPro" id="IPR056737">
    <property type="entry name" value="Beta-prop_ATRN-MKLN-like"/>
</dbReference>
<keyword evidence="5" id="KW-0245">EGF-like domain</keyword>
<comment type="caution">
    <text evidence="9">The sequence shown here is derived from an EMBL/GenBank/DDBJ whole genome shotgun (WGS) entry which is preliminary data.</text>
</comment>
<organism evidence="9 10">
    <name type="scientific">Dreissena polymorpha</name>
    <name type="common">Zebra mussel</name>
    <name type="synonym">Mytilus polymorpha</name>
    <dbReference type="NCBI Taxonomy" id="45954"/>
    <lineage>
        <taxon>Eukaryota</taxon>
        <taxon>Metazoa</taxon>
        <taxon>Spiralia</taxon>
        <taxon>Lophotrochozoa</taxon>
        <taxon>Mollusca</taxon>
        <taxon>Bivalvia</taxon>
        <taxon>Autobranchia</taxon>
        <taxon>Heteroconchia</taxon>
        <taxon>Euheterodonta</taxon>
        <taxon>Imparidentia</taxon>
        <taxon>Neoheterodontei</taxon>
        <taxon>Myida</taxon>
        <taxon>Dreissenoidea</taxon>
        <taxon>Dreissenidae</taxon>
        <taxon>Dreissena</taxon>
    </lineage>
</organism>
<feature type="disulfide bond" evidence="5">
    <location>
        <begin position="170"/>
        <end position="187"/>
    </location>
</feature>
<dbReference type="PROSITE" id="PS01186">
    <property type="entry name" value="EGF_2"/>
    <property type="match status" value="1"/>
</dbReference>
<keyword evidence="6" id="KW-0732">Signal</keyword>
<dbReference type="InterPro" id="IPR035914">
    <property type="entry name" value="Sperma_CUB_dom_sf"/>
</dbReference>
<feature type="domain" description="CUB" evidence="7">
    <location>
        <begin position="17"/>
        <end position="133"/>
    </location>
</feature>
<evidence type="ECO:0000256" key="2">
    <source>
        <dbReference type="ARBA" id="ARBA00022737"/>
    </source>
</evidence>
<feature type="domain" description="EGF-like" evidence="8">
    <location>
        <begin position="162"/>
        <end position="199"/>
    </location>
</feature>
<dbReference type="PROSITE" id="PS01180">
    <property type="entry name" value="CUB"/>
    <property type="match status" value="1"/>
</dbReference>
<name>A0A9D4FM97_DREPO</name>
<dbReference type="GO" id="GO:0005794">
    <property type="term" value="C:Golgi apparatus"/>
    <property type="evidence" value="ECO:0007669"/>
    <property type="project" value="TreeGrafter"/>
</dbReference>
<dbReference type="Gene3D" id="2.120.10.80">
    <property type="entry name" value="Kelch-type beta propeller"/>
    <property type="match status" value="2"/>
</dbReference>
<evidence type="ECO:0000256" key="3">
    <source>
        <dbReference type="ARBA" id="ARBA00023157"/>
    </source>
</evidence>
<sequence length="509" mass="58202">MRRSIAILVFVYHLSMCNGSCKHGRTILTNETGVISDGENTTTYPSYARCEWLIDAKHPNKSIYLEFEFLDTECSYDFLFVFDGDSYLSPTLASLSGQHRPGPIVAKSGKMLVYLFSDRNYERTGFRARYSMQDCPFNCTGHGNCIGHQCYCFMGRTGNYCQLEECPQNCSSHGACVMKDDNSTYKCQCEKGYAGYMCNISLNNSEGSELWYTLLPEGMGLEPRSAHAGAFVSRTECLYVFGGFSLNKVLSDLNYYCINETTWNSINRSEPWPKGRYEHAIELFEDGFYMFGGMLDDENYSDELWFFNVTSETWTLCANESVFKPLKLSGHTLTRVEDNLYVFGGKTKDGLFWSNIYKINGHIPTEWQEVLPLAGKSSARRLVGHSTVYHKESKSLLIYGGYSHNADEPRYGSHKDELHMFHVENKIWSKIKTNEALDNGPAPSQRSFHSANIMGNYMVVFGGNTHIHHDVEKCYDYEIYLYHLGCHIWVKAELLMGSMYHFFVCLYVQ</sequence>
<dbReference type="SUPFAM" id="SSF57196">
    <property type="entry name" value="EGF/Laminin"/>
    <property type="match status" value="1"/>
</dbReference>
<dbReference type="SMART" id="SM00181">
    <property type="entry name" value="EGF"/>
    <property type="match status" value="2"/>
</dbReference>
<evidence type="ECO:0000259" key="7">
    <source>
        <dbReference type="PROSITE" id="PS01180"/>
    </source>
</evidence>
<dbReference type="Pfam" id="PF00008">
    <property type="entry name" value="EGF"/>
    <property type="match status" value="1"/>
</dbReference>